<accession>A0ABU6WVY0</accession>
<name>A0ABU6WVY0_9FABA</name>
<protein>
    <submittedName>
        <fullName evidence="2">Uncharacterized protein</fullName>
    </submittedName>
</protein>
<reference evidence="2 3" key="1">
    <citation type="journal article" date="2023" name="Plants (Basel)">
        <title>Bridging the Gap: Combining Genomics and Transcriptomics Approaches to Understand Stylosanthes scabra, an Orphan Legume from the Brazilian Caatinga.</title>
        <authorList>
            <person name="Ferreira-Neto J.R.C."/>
            <person name="da Silva M.D."/>
            <person name="Binneck E."/>
            <person name="de Melo N.F."/>
            <person name="da Silva R.H."/>
            <person name="de Melo A.L.T.M."/>
            <person name="Pandolfi V."/>
            <person name="Bustamante F.O."/>
            <person name="Brasileiro-Vidal A.C."/>
            <person name="Benko-Iseppon A.M."/>
        </authorList>
    </citation>
    <scope>NUCLEOTIDE SEQUENCE [LARGE SCALE GENOMIC DNA]</scope>
    <source>
        <tissue evidence="2">Leaves</tissue>
    </source>
</reference>
<evidence type="ECO:0000256" key="1">
    <source>
        <dbReference type="SAM" id="MobiDB-lite"/>
    </source>
</evidence>
<dbReference type="InterPro" id="IPR021109">
    <property type="entry name" value="Peptidase_aspartic_dom_sf"/>
</dbReference>
<sequence length="200" mass="22480">MTVNLQSSQPSSSTQLPSQPLPNPKGSINVVQTNEAGETEEDEDEEDEEEEDDDEWLYELLVKLARESSNSKEEGEEAEVDEVANAVETSSQDKEEEYFIATVYGGIEAIPEELPEKCADPGPCFVTCRIGKEEVSDHLCDSGECASVMPLELYKTLQLGPLKKTLNKSARWLAMDLHPWLRERPRFMPLQRKPRDAYAS</sequence>
<feature type="region of interest" description="Disordered" evidence="1">
    <location>
        <begin position="1"/>
        <end position="92"/>
    </location>
</feature>
<feature type="compositionally biased region" description="Acidic residues" evidence="1">
    <location>
        <begin position="37"/>
        <end position="57"/>
    </location>
</feature>
<evidence type="ECO:0000313" key="2">
    <source>
        <dbReference type="EMBL" id="MED6189591.1"/>
    </source>
</evidence>
<feature type="compositionally biased region" description="Low complexity" evidence="1">
    <location>
        <begin position="1"/>
        <end position="18"/>
    </location>
</feature>
<dbReference type="PANTHER" id="PTHR33067">
    <property type="entry name" value="RNA-DIRECTED DNA POLYMERASE-RELATED"/>
    <property type="match status" value="1"/>
</dbReference>
<dbReference type="EMBL" id="JASCZI010183651">
    <property type="protein sequence ID" value="MED6189591.1"/>
    <property type="molecule type" value="Genomic_DNA"/>
</dbReference>
<dbReference type="Proteomes" id="UP001341840">
    <property type="component" value="Unassembled WGS sequence"/>
</dbReference>
<dbReference type="PANTHER" id="PTHR33067:SF15">
    <property type="entry name" value="RNA-DIRECTED DNA POLYMERASE"/>
    <property type="match status" value="1"/>
</dbReference>
<evidence type="ECO:0000313" key="3">
    <source>
        <dbReference type="Proteomes" id="UP001341840"/>
    </source>
</evidence>
<comment type="caution">
    <text evidence="2">The sequence shown here is derived from an EMBL/GenBank/DDBJ whole genome shotgun (WGS) entry which is preliminary data.</text>
</comment>
<feature type="compositionally biased region" description="Basic and acidic residues" evidence="1">
    <location>
        <begin position="64"/>
        <end position="73"/>
    </location>
</feature>
<keyword evidence="3" id="KW-1185">Reference proteome</keyword>
<gene>
    <name evidence="2" type="ORF">PIB30_097560</name>
</gene>
<proteinExistence type="predicted"/>
<organism evidence="2 3">
    <name type="scientific">Stylosanthes scabra</name>
    <dbReference type="NCBI Taxonomy" id="79078"/>
    <lineage>
        <taxon>Eukaryota</taxon>
        <taxon>Viridiplantae</taxon>
        <taxon>Streptophyta</taxon>
        <taxon>Embryophyta</taxon>
        <taxon>Tracheophyta</taxon>
        <taxon>Spermatophyta</taxon>
        <taxon>Magnoliopsida</taxon>
        <taxon>eudicotyledons</taxon>
        <taxon>Gunneridae</taxon>
        <taxon>Pentapetalae</taxon>
        <taxon>rosids</taxon>
        <taxon>fabids</taxon>
        <taxon>Fabales</taxon>
        <taxon>Fabaceae</taxon>
        <taxon>Papilionoideae</taxon>
        <taxon>50 kb inversion clade</taxon>
        <taxon>dalbergioids sensu lato</taxon>
        <taxon>Dalbergieae</taxon>
        <taxon>Pterocarpus clade</taxon>
        <taxon>Stylosanthes</taxon>
    </lineage>
</organism>
<dbReference type="Gene3D" id="2.40.70.10">
    <property type="entry name" value="Acid Proteases"/>
    <property type="match status" value="1"/>
</dbReference>